<sequence>MARTPPGSATFTPASTYSLSLLRSVRIEMPRMRAAWVRLPRQWSRVSRIRSRSTSATVRPTSPRVAASAALAARSTGPEAAVGAASDSPSGLRIASGPISAPCARSTARWIVFSSSRTLPGQGLRATRACASRASGRSGRPFSSAYLRAKWAVSSRMSASRSRKAGRRRCTTLRR</sequence>
<organism evidence="1 2">
    <name type="scientific">Methylorubrum extorquens (strain DSM 6343 / CIP 106787 / DM4)</name>
    <name type="common">Methylobacterium extorquens</name>
    <dbReference type="NCBI Taxonomy" id="661410"/>
    <lineage>
        <taxon>Bacteria</taxon>
        <taxon>Pseudomonadati</taxon>
        <taxon>Pseudomonadota</taxon>
        <taxon>Alphaproteobacteria</taxon>
        <taxon>Hyphomicrobiales</taxon>
        <taxon>Methylobacteriaceae</taxon>
        <taxon>Methylorubrum</taxon>
    </lineage>
</organism>
<evidence type="ECO:0000313" key="2">
    <source>
        <dbReference type="Proteomes" id="UP000008070"/>
    </source>
</evidence>
<name>A0A2P9HAV1_METED</name>
<dbReference type="EMBL" id="FP103042">
    <property type="protein sequence ID" value="SPK02037.1"/>
    <property type="molecule type" value="Genomic_DNA"/>
</dbReference>
<proteinExistence type="predicted"/>
<accession>A0A2P9HAV1</accession>
<gene>
    <name evidence="1" type="ORF">METD_I4997274D</name>
</gene>
<dbReference type="Proteomes" id="UP000008070">
    <property type="component" value="Chromosome"/>
</dbReference>
<dbReference type="AlphaFoldDB" id="A0A2P9HAV1"/>
<evidence type="ECO:0000313" key="1">
    <source>
        <dbReference type="EMBL" id="SPK02037.1"/>
    </source>
</evidence>
<protein>
    <submittedName>
        <fullName evidence="1">Uncharacterized protein</fullName>
    </submittedName>
</protein>
<reference evidence="2" key="1">
    <citation type="journal article" date="2009" name="PLoS ONE">
        <title>Methylobacterium genome sequences: a reference blueprint to investigate microbial metabolism of C1 compounds from natural and industrial sources.</title>
        <authorList>
            <person name="Vuilleumier S."/>
            <person name="Chistoserdova L."/>
            <person name="Lee M.-C."/>
            <person name="Bringel F."/>
            <person name="Lajus A."/>
            <person name="Zhou Y."/>
            <person name="Gourion B."/>
            <person name="Barbe V."/>
            <person name="Chang J."/>
            <person name="Cruveiller S."/>
            <person name="Dossat C."/>
            <person name="Gillett W."/>
            <person name="Gruffaz C."/>
            <person name="Haugen E."/>
            <person name="Hourcade E."/>
            <person name="Levy R."/>
            <person name="Mangenot S."/>
            <person name="Muller E."/>
            <person name="Nadalig T."/>
            <person name="Pagni M."/>
            <person name="Penny C."/>
            <person name="Peyraud R."/>
            <person name="Robinson D.G."/>
            <person name="Roche D."/>
            <person name="Rouy Z."/>
            <person name="Saenampechek C."/>
            <person name="Salvignol G."/>
            <person name="Vallenet D."/>
            <person name="Wu Z."/>
            <person name="Marx C.J."/>
            <person name="Vorholt J.A."/>
            <person name="Olson M.V."/>
            <person name="Kaul R."/>
            <person name="Weissenbach J."/>
            <person name="Medigue C."/>
            <person name="Lidstrom M.E."/>
        </authorList>
    </citation>
    <scope>NUCLEOTIDE SEQUENCE [LARGE SCALE GENOMIC DNA]</scope>
    <source>
        <strain evidence="2">DSM 6343 / CIP 106787 / DM4</strain>
    </source>
</reference>